<dbReference type="SUPFAM" id="SSF53474">
    <property type="entry name" value="alpha/beta-Hydrolases"/>
    <property type="match status" value="1"/>
</dbReference>
<reference evidence="13 14" key="1">
    <citation type="submission" date="2019-09" db="EMBL/GenBank/DDBJ databases">
        <title>YIM 132548 draft genome.</title>
        <authorList>
            <person name="Jiang L."/>
        </authorList>
    </citation>
    <scope>NUCLEOTIDE SEQUENCE [LARGE SCALE GENOMIC DNA]</scope>
    <source>
        <strain evidence="13 14">YIM 132548</strain>
    </source>
</reference>
<evidence type="ECO:0000256" key="4">
    <source>
        <dbReference type="ARBA" id="ARBA00039132"/>
    </source>
</evidence>
<proteinExistence type="predicted"/>
<evidence type="ECO:0000256" key="2">
    <source>
        <dbReference type="ARBA" id="ARBA00022801"/>
    </source>
</evidence>
<evidence type="ECO:0000313" key="13">
    <source>
        <dbReference type="EMBL" id="KAB1076104.1"/>
    </source>
</evidence>
<name>A0A6N6MZQ5_9HYPH</name>
<protein>
    <recommendedName>
        <fullName evidence="5">Palmitoyl-protein thioesterase ABHD10, mitochondrial</fullName>
        <ecNumber evidence="4">3.1.1.93</ecNumber>
        <ecNumber evidence="1">3.1.2.22</ecNumber>
    </recommendedName>
    <alternativeName>
        <fullName evidence="7">Acyl-protein thioesterase ABHD10</fullName>
    </alternativeName>
    <alternativeName>
        <fullName evidence="8">Alpha/beta hydrolase domain-containing protein 10</fullName>
    </alternativeName>
    <alternativeName>
        <fullName evidence="6">Mycophenolic acid acyl-glucuronide esterase, mitochondrial</fullName>
    </alternativeName>
</protein>
<evidence type="ECO:0000256" key="11">
    <source>
        <dbReference type="ARBA" id="ARBA00047972"/>
    </source>
</evidence>
<dbReference type="PANTHER" id="PTHR16138">
    <property type="entry name" value="MYCOPHENOLIC ACID ACYL-GLUCURONIDE ESTERASE, MITOCHONDRIAL"/>
    <property type="match status" value="1"/>
</dbReference>
<evidence type="ECO:0000259" key="12">
    <source>
        <dbReference type="Pfam" id="PF12697"/>
    </source>
</evidence>
<comment type="catalytic activity">
    <reaction evidence="10">
        <text>S-hexadecanoyl-L-cysteinyl-[protein] + H2O = L-cysteinyl-[protein] + hexadecanoate + H(+)</text>
        <dbReference type="Rhea" id="RHEA:19233"/>
        <dbReference type="Rhea" id="RHEA-COMP:10131"/>
        <dbReference type="Rhea" id="RHEA-COMP:11032"/>
        <dbReference type="ChEBI" id="CHEBI:7896"/>
        <dbReference type="ChEBI" id="CHEBI:15377"/>
        <dbReference type="ChEBI" id="CHEBI:15378"/>
        <dbReference type="ChEBI" id="CHEBI:29950"/>
        <dbReference type="ChEBI" id="CHEBI:74151"/>
        <dbReference type="EC" id="3.1.2.22"/>
    </reaction>
    <physiologicalReaction direction="left-to-right" evidence="10">
        <dbReference type="Rhea" id="RHEA:19234"/>
    </physiologicalReaction>
</comment>
<keyword evidence="2 13" id="KW-0378">Hydrolase</keyword>
<dbReference type="GO" id="GO:0008474">
    <property type="term" value="F:palmitoyl-(protein) hydrolase activity"/>
    <property type="evidence" value="ECO:0007669"/>
    <property type="project" value="UniProtKB-EC"/>
</dbReference>
<dbReference type="EC" id="3.1.1.93" evidence="4"/>
<dbReference type="InterPro" id="IPR052382">
    <property type="entry name" value="ABHD10_acyl-thioesterase"/>
</dbReference>
<comment type="catalytic activity">
    <reaction evidence="11">
        <text>mycophenolic acid O-acyl-beta-D-glucuronide + H2O = mycophenolate + D-glucuronate + H(+)</text>
        <dbReference type="Rhea" id="RHEA:34179"/>
        <dbReference type="ChEBI" id="CHEBI:15377"/>
        <dbReference type="ChEBI" id="CHEBI:15378"/>
        <dbReference type="ChEBI" id="CHEBI:58720"/>
        <dbReference type="ChEBI" id="CHEBI:62932"/>
        <dbReference type="ChEBI" id="CHEBI:66982"/>
        <dbReference type="EC" id="3.1.1.93"/>
    </reaction>
    <physiologicalReaction direction="left-to-right" evidence="11">
        <dbReference type="Rhea" id="RHEA:34180"/>
    </physiologicalReaction>
</comment>
<evidence type="ECO:0000256" key="5">
    <source>
        <dbReference type="ARBA" id="ARBA00039314"/>
    </source>
</evidence>
<gene>
    <name evidence="13" type="ORF">F6X51_00755</name>
</gene>
<dbReference type="AlphaFoldDB" id="A0A6N6MZQ5"/>
<sequence>MTDDGHESTQGDLTFIEVGTGGARRRIAVKVREGAGPPVVWLGGFRSDMGATKAMAVDGWAESAGRRFVRFDYSGHGASGGDFASCTISTWLADAEAVLAAFAPERPVLIGSSMGGWVACLAARDRLRRGEAAAAGLVLIAPALDFTEDLMWAQFPPEVRATLERDGVWLRQSAYAPEPDPITMALIEDGRANSLLGGPLDLGCPVHILQGMEDPDVPHPHAFKILDRLPRAGAVLTLIADGDHRLSRPQDIARLIGAVAEVP</sequence>
<dbReference type="Proteomes" id="UP000441523">
    <property type="component" value="Unassembled WGS sequence"/>
</dbReference>
<dbReference type="Pfam" id="PF12697">
    <property type="entry name" value="Abhydrolase_6"/>
    <property type="match status" value="1"/>
</dbReference>
<evidence type="ECO:0000313" key="14">
    <source>
        <dbReference type="Proteomes" id="UP000441523"/>
    </source>
</evidence>
<keyword evidence="14" id="KW-1185">Reference proteome</keyword>
<evidence type="ECO:0000256" key="6">
    <source>
        <dbReference type="ARBA" id="ARBA00041520"/>
    </source>
</evidence>
<accession>A0A6N6MZQ5</accession>
<dbReference type="Gene3D" id="3.40.50.1820">
    <property type="entry name" value="alpha/beta hydrolase"/>
    <property type="match status" value="1"/>
</dbReference>
<dbReference type="InterPro" id="IPR029058">
    <property type="entry name" value="AB_hydrolase_fold"/>
</dbReference>
<evidence type="ECO:0000256" key="1">
    <source>
        <dbReference type="ARBA" id="ARBA00012423"/>
    </source>
</evidence>
<evidence type="ECO:0000256" key="9">
    <source>
        <dbReference type="ARBA" id="ARBA00046047"/>
    </source>
</evidence>
<dbReference type="InterPro" id="IPR000073">
    <property type="entry name" value="AB_hydrolase_1"/>
</dbReference>
<comment type="caution">
    <text evidence="13">The sequence shown here is derived from an EMBL/GenBank/DDBJ whole genome shotgun (WGS) entry which is preliminary data.</text>
</comment>
<evidence type="ECO:0000256" key="10">
    <source>
        <dbReference type="ARBA" id="ARBA00047409"/>
    </source>
</evidence>
<evidence type="ECO:0000256" key="3">
    <source>
        <dbReference type="ARBA" id="ARBA00022946"/>
    </source>
</evidence>
<feature type="domain" description="AB hydrolase-1" evidence="12">
    <location>
        <begin position="59"/>
        <end position="254"/>
    </location>
</feature>
<organism evidence="13 14">
    <name type="scientific">Methylobacterium planeticum</name>
    <dbReference type="NCBI Taxonomy" id="2615211"/>
    <lineage>
        <taxon>Bacteria</taxon>
        <taxon>Pseudomonadati</taxon>
        <taxon>Pseudomonadota</taxon>
        <taxon>Alphaproteobacteria</taxon>
        <taxon>Hyphomicrobiales</taxon>
        <taxon>Methylobacteriaceae</taxon>
        <taxon>Methylobacterium</taxon>
    </lineage>
</organism>
<evidence type="ECO:0000256" key="7">
    <source>
        <dbReference type="ARBA" id="ARBA00042645"/>
    </source>
</evidence>
<comment type="function">
    <text evidence="9">Acts as an acyl-protein thioesterase that hydrolyzes fatty acids from acylated residues in proteins. Regulates the mitochondrial S-depalmitoylation of the nucleophilic active site residue of peroxiredoxin-5/PRDX5, a key antioxidant protein, therefore modulating mitochondrial antioxidant ability. Also catalyzes the deglucuronidation of mycophenolic acid acyl-glucuronide, an active metabolite of the immunosuppressant drug mycophenolate.</text>
</comment>
<dbReference type="GO" id="GO:0102390">
    <property type="term" value="F:mycophenolic acid acyl-glucuronide esterase activity"/>
    <property type="evidence" value="ECO:0007669"/>
    <property type="project" value="UniProtKB-EC"/>
</dbReference>
<dbReference type="PANTHER" id="PTHR16138:SF7">
    <property type="entry name" value="PALMITOYL-PROTEIN THIOESTERASE ABHD10, MITOCHONDRIAL"/>
    <property type="match status" value="1"/>
</dbReference>
<dbReference type="EMBL" id="VZZJ01000001">
    <property type="protein sequence ID" value="KAB1076104.1"/>
    <property type="molecule type" value="Genomic_DNA"/>
</dbReference>
<evidence type="ECO:0000256" key="8">
    <source>
        <dbReference type="ARBA" id="ARBA00042704"/>
    </source>
</evidence>
<keyword evidence="3" id="KW-0809">Transit peptide</keyword>
<dbReference type="EC" id="3.1.2.22" evidence="1"/>
<dbReference type="RefSeq" id="WP_150961006.1">
    <property type="nucleotide sequence ID" value="NZ_VZZJ01000001.1"/>
</dbReference>